<name>A0ABY8HHX0_ENSAD</name>
<keyword evidence="2" id="KW-1185">Reference proteome</keyword>
<reference evidence="1 2" key="1">
    <citation type="submission" date="2023-03" db="EMBL/GenBank/DDBJ databases">
        <title>Comparative genome and transcriptome analysis combination mining strategies for increasing vitamin B12 production of Ensifer adhaerens strain.</title>
        <authorList>
            <person name="Yongheng L."/>
        </authorList>
    </citation>
    <scope>NUCLEOTIDE SEQUENCE [LARGE SCALE GENOMIC DNA]</scope>
    <source>
        <strain evidence="1 2">Casida A-T305</strain>
    </source>
</reference>
<proteinExistence type="predicted"/>
<dbReference type="RefSeq" id="WP_034789161.1">
    <property type="nucleotide sequence ID" value="NZ_CP015880.1"/>
</dbReference>
<organism evidence="1 2">
    <name type="scientific">Ensifer adhaerens</name>
    <name type="common">Sinorhizobium morelense</name>
    <dbReference type="NCBI Taxonomy" id="106592"/>
    <lineage>
        <taxon>Bacteria</taxon>
        <taxon>Pseudomonadati</taxon>
        <taxon>Pseudomonadota</taxon>
        <taxon>Alphaproteobacteria</taxon>
        <taxon>Hyphomicrobiales</taxon>
        <taxon>Rhizobiaceae</taxon>
        <taxon>Sinorhizobium/Ensifer group</taxon>
        <taxon>Ensifer</taxon>
    </lineage>
</organism>
<evidence type="ECO:0000313" key="2">
    <source>
        <dbReference type="Proteomes" id="UP001214094"/>
    </source>
</evidence>
<dbReference type="EMBL" id="CP121308">
    <property type="protein sequence ID" value="WFP91388.1"/>
    <property type="molecule type" value="Genomic_DNA"/>
</dbReference>
<protein>
    <submittedName>
        <fullName evidence="1">Uncharacterized protein</fullName>
    </submittedName>
</protein>
<evidence type="ECO:0000313" key="1">
    <source>
        <dbReference type="EMBL" id="WFP91388.1"/>
    </source>
</evidence>
<dbReference type="GeneID" id="29518764"/>
<dbReference type="Proteomes" id="UP001214094">
    <property type="component" value="Chromosome"/>
</dbReference>
<sequence>MTADELNELYGAIIAPTAAVSVPEPWMPAIQDALAAFRDLPTDVRAFFIVTGIRDNDGLVFDVGAVPHLMPPDGLKRIAEIVEAAQAAVKGSLH</sequence>
<gene>
    <name evidence="1" type="ORF">P4B07_03140</name>
</gene>
<accession>A0ABY8HHX0</accession>